<dbReference type="Gene3D" id="3.40.50.720">
    <property type="entry name" value="NAD(P)-binding Rossmann-like Domain"/>
    <property type="match status" value="2"/>
</dbReference>
<dbReference type="SUPFAM" id="SSF52283">
    <property type="entry name" value="Formate/glycerate dehydrogenase catalytic domain-like"/>
    <property type="match status" value="1"/>
</dbReference>
<dbReference type="GO" id="GO:0051287">
    <property type="term" value="F:NAD binding"/>
    <property type="evidence" value="ECO:0007669"/>
    <property type="project" value="InterPro"/>
</dbReference>
<evidence type="ECO:0000256" key="2">
    <source>
        <dbReference type="ARBA" id="ARBA00023027"/>
    </source>
</evidence>
<keyword evidence="1" id="KW-0560">Oxidoreductase</keyword>
<evidence type="ECO:0000313" key="5">
    <source>
        <dbReference type="Proteomes" id="UP000192813"/>
    </source>
</evidence>
<name>A0A2J9PPN2_9LACT</name>
<keyword evidence="2" id="KW-0520">NAD</keyword>
<dbReference type="RefSeq" id="WP_083070038.1">
    <property type="nucleotide sequence ID" value="NZ_JALXKY010000003.1"/>
</dbReference>
<dbReference type="PANTHER" id="PTHR43333:SF1">
    <property type="entry name" value="D-ISOMER SPECIFIC 2-HYDROXYACID DEHYDROGENASE NAD-BINDING DOMAIN-CONTAINING PROTEIN"/>
    <property type="match status" value="1"/>
</dbReference>
<comment type="caution">
    <text evidence="4">The sequence shown here is derived from an EMBL/GenBank/DDBJ whole genome shotgun (WGS) entry which is preliminary data.</text>
</comment>
<reference evidence="5" key="1">
    <citation type="submission" date="2017-12" db="EMBL/GenBank/DDBJ databases">
        <title>FDA dAtabase for Regulatory Grade micrObial Sequences (FDA-ARGOS): Supporting development and validation of Infectious Disease Dx tests.</title>
        <authorList>
            <person name="Hoffmann M."/>
            <person name="Allard M."/>
            <person name="Evans P."/>
            <person name="Brown E."/>
            <person name="Tallon L."/>
            <person name="Sadzewicz L."/>
            <person name="Sengamalay N."/>
            <person name="Ott S."/>
            <person name="Godinez A."/>
            <person name="Nagaraj S."/>
            <person name="Vavikolanu K."/>
            <person name="Aluvathingal J."/>
            <person name="Nadendla S."/>
            <person name="Sichtig H."/>
        </authorList>
    </citation>
    <scope>NUCLEOTIDE SEQUENCE [LARGE SCALE GENOMIC DNA]</scope>
    <source>
        <strain evidence="5">FDAARGOS_249</strain>
    </source>
</reference>
<evidence type="ECO:0000313" key="4">
    <source>
        <dbReference type="EMBL" id="PNL92303.1"/>
    </source>
</evidence>
<dbReference type="GO" id="GO:0016491">
    <property type="term" value="F:oxidoreductase activity"/>
    <property type="evidence" value="ECO:0007669"/>
    <property type="project" value="UniProtKB-KW"/>
</dbReference>
<accession>A0A2J9PPN2</accession>
<evidence type="ECO:0000256" key="1">
    <source>
        <dbReference type="ARBA" id="ARBA00023002"/>
    </source>
</evidence>
<evidence type="ECO:0000259" key="3">
    <source>
        <dbReference type="Pfam" id="PF02826"/>
    </source>
</evidence>
<dbReference type="PANTHER" id="PTHR43333">
    <property type="entry name" value="2-HACID_DH_C DOMAIN-CONTAINING PROTEIN"/>
    <property type="match status" value="1"/>
</dbReference>
<sequence length="316" mass="35623">MQKILAIANLVKDWQIDDIKDLASDYQVKMADQLTDADFPNIEIQYGWNADLAEKYAANGYDSLRWIQVQFAGINQLPKEIITDEKIQITNMSGIHAIPIAETVFGYILNYYRSLHIYKVREENQQWEYAQHMSLPGKKMVVFGAGNVGKEIARIGQAFGLETVGVNTSGHDVDYFNQTVKTADGFEHVTDANIIVNVLPETAATQNVFDAAYFSRQEKQPLFINVGRGSAIVDQDLIEAIDKGDIAYAALDVFREEPLPADNPFWTHSKIDVTPHMTGQVEHFAVETYKIFQANLRSYTEDDDLSVNVVSKEKGY</sequence>
<dbReference type="Pfam" id="PF02826">
    <property type="entry name" value="2-Hacid_dh_C"/>
    <property type="match status" value="1"/>
</dbReference>
<dbReference type="Proteomes" id="UP000192813">
    <property type="component" value="Unassembled WGS sequence"/>
</dbReference>
<dbReference type="AlphaFoldDB" id="A0A2J9PPN2"/>
<organism evidence="4 5">
    <name type="scientific">Aerococcus viridans</name>
    <dbReference type="NCBI Taxonomy" id="1377"/>
    <lineage>
        <taxon>Bacteria</taxon>
        <taxon>Bacillati</taxon>
        <taxon>Bacillota</taxon>
        <taxon>Bacilli</taxon>
        <taxon>Lactobacillales</taxon>
        <taxon>Aerococcaceae</taxon>
        <taxon>Aerococcus</taxon>
    </lineage>
</organism>
<dbReference type="CDD" id="cd12155">
    <property type="entry name" value="PGDH_1"/>
    <property type="match status" value="1"/>
</dbReference>
<dbReference type="InterPro" id="IPR006140">
    <property type="entry name" value="D-isomer_DH_NAD-bd"/>
</dbReference>
<feature type="domain" description="D-isomer specific 2-hydroxyacid dehydrogenase NAD-binding" evidence="3">
    <location>
        <begin position="106"/>
        <end position="277"/>
    </location>
</feature>
<protein>
    <submittedName>
        <fullName evidence="4">Glyoxylate reductase</fullName>
    </submittedName>
</protein>
<dbReference type="SUPFAM" id="SSF51735">
    <property type="entry name" value="NAD(P)-binding Rossmann-fold domains"/>
    <property type="match status" value="1"/>
</dbReference>
<dbReference type="InterPro" id="IPR036291">
    <property type="entry name" value="NAD(P)-bd_dom_sf"/>
</dbReference>
<dbReference type="EMBL" id="NBTM02000001">
    <property type="protein sequence ID" value="PNL92303.1"/>
    <property type="molecule type" value="Genomic_DNA"/>
</dbReference>
<proteinExistence type="predicted"/>
<gene>
    <name evidence="4" type="ORF">A6J77_008695</name>
</gene>